<dbReference type="CDD" id="cd08966">
    <property type="entry name" value="EcFpg-like_N"/>
    <property type="match status" value="1"/>
</dbReference>
<name>A0ABR8PEA4_9LACO</name>
<dbReference type="InterPro" id="IPR010979">
    <property type="entry name" value="Ribosomal_uS13-like_H2TH"/>
</dbReference>
<keyword evidence="8 15" id="KW-0862">Zinc</keyword>
<evidence type="ECO:0000256" key="12">
    <source>
        <dbReference type="ARBA" id="ARBA00023268"/>
    </source>
</evidence>
<dbReference type="PROSITE" id="PS51068">
    <property type="entry name" value="FPG_CAT"/>
    <property type="match status" value="1"/>
</dbReference>
<dbReference type="Gene3D" id="1.10.8.50">
    <property type="match status" value="1"/>
</dbReference>
<comment type="caution">
    <text evidence="18">The sequence shown here is derived from an EMBL/GenBank/DDBJ whole genome shotgun (WGS) entry which is preliminary data.</text>
</comment>
<feature type="active site" description="Schiff-base intermediate with DNA" evidence="15">
    <location>
        <position position="2"/>
    </location>
</feature>
<dbReference type="EMBL" id="JACSQW010000025">
    <property type="protein sequence ID" value="MBD7895626.1"/>
    <property type="molecule type" value="Genomic_DNA"/>
</dbReference>
<evidence type="ECO:0000256" key="15">
    <source>
        <dbReference type="HAMAP-Rule" id="MF_00103"/>
    </source>
</evidence>
<feature type="binding site" evidence="15">
    <location>
        <position position="92"/>
    </location>
    <ligand>
        <name>DNA</name>
        <dbReference type="ChEBI" id="CHEBI:16991"/>
    </ligand>
</feature>
<feature type="active site" description="Proton donor; for beta-elimination activity" evidence="15">
    <location>
        <position position="58"/>
    </location>
</feature>
<sequence length="280" mass="31872">MPELPEVETVRRGLLKIAADRKINGIDVHYGKTITNDVEEFRQSLIGQTIETIDRRGKYLLFRFSNDLTMVSHLRMEGSYYTQPVNAPIDKHTHVVFKFTDGTELCYRDTRKFGRMTLVKTGEEMTVGGLKTIGPEPTAADFKLDYFEKILRRSRGKIKPFLLNQRHVAGLGNIYVDEVLWMSEINPEQPANTLTKDQIQVLHDNIIKELATATKYKGTTVHTFKNAFGDAGAFQEQLNAYGRSGDRCPRCGTKMVKIKVNQRGTTFCPHCQPLLENKND</sequence>
<keyword evidence="12 15" id="KW-0511">Multifunctional enzyme</keyword>
<evidence type="ECO:0000256" key="11">
    <source>
        <dbReference type="ARBA" id="ARBA00023239"/>
    </source>
</evidence>
<comment type="catalytic activity">
    <reaction evidence="1 15">
        <text>Hydrolysis of DNA containing ring-opened 7-methylguanine residues, releasing 2,6-diamino-4-hydroxy-5-(N-methyl)formamidopyrimidine.</text>
        <dbReference type="EC" id="3.2.2.23"/>
    </reaction>
</comment>
<dbReference type="InterPro" id="IPR015887">
    <property type="entry name" value="DNA_glyclase_Znf_dom_DNA_BS"/>
</dbReference>
<evidence type="ECO:0000259" key="17">
    <source>
        <dbReference type="PROSITE" id="PS51068"/>
    </source>
</evidence>
<evidence type="ECO:0000256" key="1">
    <source>
        <dbReference type="ARBA" id="ARBA00001668"/>
    </source>
</evidence>
<dbReference type="Pfam" id="PF06831">
    <property type="entry name" value="H2TH"/>
    <property type="match status" value="1"/>
</dbReference>
<evidence type="ECO:0000313" key="19">
    <source>
        <dbReference type="Proteomes" id="UP000616837"/>
    </source>
</evidence>
<feature type="domain" description="Formamidopyrimidine-DNA glycosylase catalytic" evidence="17">
    <location>
        <begin position="2"/>
        <end position="114"/>
    </location>
</feature>
<organism evidence="18 19">
    <name type="scientific">Limosilactobacillus avistercoris</name>
    <dbReference type="NCBI Taxonomy" id="2762243"/>
    <lineage>
        <taxon>Bacteria</taxon>
        <taxon>Bacillati</taxon>
        <taxon>Bacillota</taxon>
        <taxon>Bacilli</taxon>
        <taxon>Lactobacillales</taxon>
        <taxon>Lactobacillaceae</taxon>
        <taxon>Limosilactobacillus</taxon>
    </lineage>
</organism>
<evidence type="ECO:0000259" key="16">
    <source>
        <dbReference type="PROSITE" id="PS51066"/>
    </source>
</evidence>
<evidence type="ECO:0000256" key="9">
    <source>
        <dbReference type="ARBA" id="ARBA00023125"/>
    </source>
</evidence>
<evidence type="ECO:0000256" key="2">
    <source>
        <dbReference type="ARBA" id="ARBA00009409"/>
    </source>
</evidence>
<evidence type="ECO:0000256" key="3">
    <source>
        <dbReference type="ARBA" id="ARBA00011245"/>
    </source>
</evidence>
<evidence type="ECO:0000256" key="6">
    <source>
        <dbReference type="ARBA" id="ARBA00022771"/>
    </source>
</evidence>
<reference evidence="18 19" key="1">
    <citation type="submission" date="2020-08" db="EMBL/GenBank/DDBJ databases">
        <title>A Genomic Blueprint of the Chicken Gut Microbiome.</title>
        <authorList>
            <person name="Gilroy R."/>
            <person name="Ravi A."/>
            <person name="Getino M."/>
            <person name="Pursley I."/>
            <person name="Horton D.L."/>
            <person name="Alikhan N.-F."/>
            <person name="Baker D."/>
            <person name="Gharbi K."/>
            <person name="Hall N."/>
            <person name="Watson M."/>
            <person name="Adriaenssens E.M."/>
            <person name="Foster-Nyarko E."/>
            <person name="Jarju S."/>
            <person name="Secka A."/>
            <person name="Antonio M."/>
            <person name="Oren A."/>
            <person name="Chaudhuri R."/>
            <person name="La Ragione R.M."/>
            <person name="Hildebrand F."/>
            <person name="Pallen M.J."/>
        </authorList>
    </citation>
    <scope>NUCLEOTIDE SEQUENCE [LARGE SCALE GENOMIC DNA]</scope>
    <source>
        <strain evidence="18 19">Sa3CUN2</strain>
    </source>
</reference>
<keyword evidence="13 15" id="KW-0326">Glycosidase</keyword>
<evidence type="ECO:0000256" key="5">
    <source>
        <dbReference type="ARBA" id="ARBA00022763"/>
    </source>
</evidence>
<comment type="catalytic activity">
    <reaction evidence="14 15">
        <text>2'-deoxyribonucleotide-(2'-deoxyribose 5'-phosphate)-2'-deoxyribonucleotide-DNA = a 3'-end 2'-deoxyribonucleotide-(2,3-dehydro-2,3-deoxyribose 5'-phosphate)-DNA + a 5'-end 5'-phospho-2'-deoxyribonucleoside-DNA + H(+)</text>
        <dbReference type="Rhea" id="RHEA:66592"/>
        <dbReference type="Rhea" id="RHEA-COMP:13180"/>
        <dbReference type="Rhea" id="RHEA-COMP:16897"/>
        <dbReference type="Rhea" id="RHEA-COMP:17067"/>
        <dbReference type="ChEBI" id="CHEBI:15378"/>
        <dbReference type="ChEBI" id="CHEBI:136412"/>
        <dbReference type="ChEBI" id="CHEBI:157695"/>
        <dbReference type="ChEBI" id="CHEBI:167181"/>
        <dbReference type="EC" id="4.2.99.18"/>
    </reaction>
</comment>
<comment type="function">
    <text evidence="15">Involved in base excision repair of DNA damaged by oxidation or by mutagenic agents. Acts as DNA glycosylase that recognizes and removes damaged bases. Has a preference for oxidized purines, such as 7,8-dihydro-8-oxoguanine (8-oxoG). Has AP (apurinic/apyrimidinic) lyase activity and introduces nicks in the DNA strand. Cleaves the DNA backbone by beta-delta elimination to generate a single-strand break at the site of the removed base with both 3'- and 5'-phosphates.</text>
</comment>
<dbReference type="InterPro" id="IPR000214">
    <property type="entry name" value="Znf_DNA_glyclase/AP_lyase"/>
</dbReference>
<keyword evidence="6 15" id="KW-0863">Zinc-finger</keyword>
<evidence type="ECO:0000256" key="13">
    <source>
        <dbReference type="ARBA" id="ARBA00023295"/>
    </source>
</evidence>
<comment type="caution">
    <text evidence="15">Lacks conserved residue(s) required for the propagation of feature annotation.</text>
</comment>
<protein>
    <recommendedName>
        <fullName evidence="15">Formamidopyrimidine-DNA glycosylase</fullName>
        <shortName evidence="15">Fapy-DNA glycosylase</shortName>
        <ecNumber evidence="15">3.2.2.23</ecNumber>
    </recommendedName>
    <alternativeName>
        <fullName evidence="15">DNA-(apurinic or apyrimidinic site) lyase MutM</fullName>
        <shortName evidence="15">AP lyase MutM</shortName>
        <ecNumber evidence="15">4.2.99.18</ecNumber>
    </alternativeName>
</protein>
<evidence type="ECO:0000256" key="14">
    <source>
        <dbReference type="ARBA" id="ARBA00044632"/>
    </source>
</evidence>
<keyword evidence="10 15" id="KW-0234">DNA repair</keyword>
<keyword evidence="5 15" id="KW-0227">DNA damage</keyword>
<dbReference type="InterPro" id="IPR010663">
    <property type="entry name" value="Znf_FPG/IleRS"/>
</dbReference>
<dbReference type="InterPro" id="IPR020629">
    <property type="entry name" value="FPG_Glyclase"/>
</dbReference>
<evidence type="ECO:0000256" key="8">
    <source>
        <dbReference type="ARBA" id="ARBA00022833"/>
    </source>
</evidence>
<dbReference type="NCBIfam" id="NF002211">
    <property type="entry name" value="PRK01103.1"/>
    <property type="match status" value="1"/>
</dbReference>
<dbReference type="SMART" id="SM01232">
    <property type="entry name" value="H2TH"/>
    <property type="match status" value="1"/>
</dbReference>
<dbReference type="Pfam" id="PF06827">
    <property type="entry name" value="zf-FPG_IleRS"/>
    <property type="match status" value="1"/>
</dbReference>
<dbReference type="SUPFAM" id="SSF81624">
    <property type="entry name" value="N-terminal domain of MutM-like DNA repair proteins"/>
    <property type="match status" value="1"/>
</dbReference>
<dbReference type="EC" id="3.2.2.23" evidence="15"/>
<feature type="active site" description="Proton donor" evidence="15">
    <location>
        <position position="3"/>
    </location>
</feature>
<comment type="cofactor">
    <cofactor evidence="15">
        <name>Zn(2+)</name>
        <dbReference type="ChEBI" id="CHEBI:29105"/>
    </cofactor>
    <text evidence="15">Binds 1 zinc ion per subunit.</text>
</comment>
<dbReference type="HAMAP" id="MF_00103">
    <property type="entry name" value="Fapy_DNA_glycosyl"/>
    <property type="match status" value="1"/>
</dbReference>
<dbReference type="NCBIfam" id="TIGR00577">
    <property type="entry name" value="fpg"/>
    <property type="match status" value="1"/>
</dbReference>
<dbReference type="Pfam" id="PF01149">
    <property type="entry name" value="Fapy_DNA_glyco"/>
    <property type="match status" value="1"/>
</dbReference>
<keyword evidence="9 15" id="KW-0238">DNA-binding</keyword>
<dbReference type="InterPro" id="IPR012319">
    <property type="entry name" value="FPG_cat"/>
</dbReference>
<accession>A0ABR8PEA4</accession>
<dbReference type="SUPFAM" id="SSF46946">
    <property type="entry name" value="S13-like H2TH domain"/>
    <property type="match status" value="1"/>
</dbReference>
<dbReference type="SMART" id="SM00898">
    <property type="entry name" value="Fapy_DNA_glyco"/>
    <property type="match status" value="1"/>
</dbReference>
<gene>
    <name evidence="15 18" type="primary">mutM</name>
    <name evidence="15" type="synonym">fpg</name>
    <name evidence="18" type="ORF">H9564_08010</name>
</gene>
<dbReference type="InterPro" id="IPR035937">
    <property type="entry name" value="FPG_N"/>
</dbReference>
<evidence type="ECO:0000256" key="10">
    <source>
        <dbReference type="ARBA" id="ARBA00023204"/>
    </source>
</evidence>
<feature type="binding site" evidence="15">
    <location>
        <position position="111"/>
    </location>
    <ligand>
        <name>DNA</name>
        <dbReference type="ChEBI" id="CHEBI:16991"/>
    </ligand>
</feature>
<keyword evidence="19" id="KW-1185">Reference proteome</keyword>
<dbReference type="PROSITE" id="PS51066">
    <property type="entry name" value="ZF_FPG_2"/>
    <property type="match status" value="1"/>
</dbReference>
<dbReference type="EC" id="4.2.99.18" evidence="15"/>
<evidence type="ECO:0000313" key="18">
    <source>
        <dbReference type="EMBL" id="MBD7895626.1"/>
    </source>
</evidence>
<dbReference type="PANTHER" id="PTHR22993:SF9">
    <property type="entry name" value="FORMAMIDOPYRIMIDINE-DNA GLYCOSYLASE"/>
    <property type="match status" value="1"/>
</dbReference>
<feature type="active site" description="Proton donor; for delta-elimination activity" evidence="15">
    <location>
        <position position="263"/>
    </location>
</feature>
<evidence type="ECO:0000256" key="7">
    <source>
        <dbReference type="ARBA" id="ARBA00022801"/>
    </source>
</evidence>
<feature type="domain" description="FPG-type" evidence="16">
    <location>
        <begin position="239"/>
        <end position="273"/>
    </location>
</feature>
<dbReference type="InterPro" id="IPR015886">
    <property type="entry name" value="H2TH_FPG"/>
</dbReference>
<dbReference type="Proteomes" id="UP000616837">
    <property type="component" value="Unassembled WGS sequence"/>
</dbReference>
<dbReference type="SUPFAM" id="SSF57716">
    <property type="entry name" value="Glucocorticoid receptor-like (DNA-binding domain)"/>
    <property type="match status" value="1"/>
</dbReference>
<dbReference type="PROSITE" id="PS01242">
    <property type="entry name" value="ZF_FPG_1"/>
    <property type="match status" value="1"/>
</dbReference>
<keyword evidence="11 15" id="KW-0456">Lyase</keyword>
<comment type="subunit">
    <text evidence="3 15">Monomer.</text>
</comment>
<keyword evidence="4 15" id="KW-0479">Metal-binding</keyword>
<dbReference type="Gene3D" id="3.20.190.10">
    <property type="entry name" value="MutM-like, N-terminal"/>
    <property type="match status" value="1"/>
</dbReference>
<dbReference type="RefSeq" id="WP_191684960.1">
    <property type="nucleotide sequence ID" value="NZ_JACSQW010000025.1"/>
</dbReference>
<proteinExistence type="inferred from homology"/>
<keyword evidence="7 15" id="KW-0378">Hydrolase</keyword>
<evidence type="ECO:0000256" key="4">
    <source>
        <dbReference type="ARBA" id="ARBA00022723"/>
    </source>
</evidence>
<dbReference type="PANTHER" id="PTHR22993">
    <property type="entry name" value="FORMAMIDOPYRIMIDINE-DNA GLYCOSYLASE"/>
    <property type="match status" value="1"/>
</dbReference>
<dbReference type="GO" id="GO:0008534">
    <property type="term" value="F:oxidized purine nucleobase lesion DNA N-glycosylase activity"/>
    <property type="evidence" value="ECO:0007669"/>
    <property type="project" value="UniProtKB-EC"/>
</dbReference>
<comment type="similarity">
    <text evidence="2 15">Belongs to the FPG family.</text>
</comment>